<dbReference type="InterPro" id="IPR013786">
    <property type="entry name" value="AcylCoA_DH/ox_N"/>
</dbReference>
<dbReference type="GO" id="GO:0003995">
    <property type="term" value="F:acyl-CoA dehydrogenase activity"/>
    <property type="evidence" value="ECO:0007669"/>
    <property type="project" value="TreeGrafter"/>
</dbReference>
<dbReference type="InterPro" id="IPR036250">
    <property type="entry name" value="AcylCo_DH-like_C"/>
</dbReference>
<dbReference type="SUPFAM" id="SSF47203">
    <property type="entry name" value="Acyl-CoA dehydrogenase C-terminal domain-like"/>
    <property type="match status" value="1"/>
</dbReference>
<keyword evidence="5" id="KW-0560">Oxidoreductase</keyword>
<evidence type="ECO:0000256" key="5">
    <source>
        <dbReference type="RuleBase" id="RU362125"/>
    </source>
</evidence>
<evidence type="ECO:0000313" key="10">
    <source>
        <dbReference type="Proteomes" id="UP000040453"/>
    </source>
</evidence>
<dbReference type="Pfam" id="PF00441">
    <property type="entry name" value="Acyl-CoA_dh_1"/>
    <property type="match status" value="1"/>
</dbReference>
<comment type="cofactor">
    <cofactor evidence="1 5">
        <name>FAD</name>
        <dbReference type="ChEBI" id="CHEBI:57692"/>
    </cofactor>
</comment>
<dbReference type="InterPro" id="IPR009100">
    <property type="entry name" value="AcylCoA_DH/oxidase_NM_dom_sf"/>
</dbReference>
<evidence type="ECO:0000256" key="1">
    <source>
        <dbReference type="ARBA" id="ARBA00001974"/>
    </source>
</evidence>
<evidence type="ECO:0000256" key="3">
    <source>
        <dbReference type="ARBA" id="ARBA00022630"/>
    </source>
</evidence>
<dbReference type="PANTHER" id="PTHR43884:SF12">
    <property type="entry name" value="ISOVALERYL-COA DEHYDROGENASE, MITOCHONDRIAL-RELATED"/>
    <property type="match status" value="1"/>
</dbReference>
<accession>A0A0A1MNN0</accession>
<evidence type="ECO:0000256" key="2">
    <source>
        <dbReference type="ARBA" id="ARBA00009347"/>
    </source>
</evidence>
<proteinExistence type="inferred from homology"/>
<organism evidence="9 10">
    <name type="scientific">Oceanobacillus oncorhynchi</name>
    <dbReference type="NCBI Taxonomy" id="545501"/>
    <lineage>
        <taxon>Bacteria</taxon>
        <taxon>Bacillati</taxon>
        <taxon>Bacillota</taxon>
        <taxon>Bacilli</taxon>
        <taxon>Bacillales</taxon>
        <taxon>Bacillaceae</taxon>
        <taxon>Oceanobacillus</taxon>
    </lineage>
</organism>
<dbReference type="Gene3D" id="2.40.110.10">
    <property type="entry name" value="Butyryl-CoA Dehydrogenase, subunit A, domain 2"/>
    <property type="match status" value="1"/>
</dbReference>
<dbReference type="Pfam" id="PF02771">
    <property type="entry name" value="Acyl-CoA_dh_N"/>
    <property type="match status" value="1"/>
</dbReference>
<dbReference type="STRING" id="545501.BN997_01189"/>
<dbReference type="Pfam" id="PF02770">
    <property type="entry name" value="Acyl-CoA_dh_M"/>
    <property type="match status" value="1"/>
</dbReference>
<dbReference type="InterPro" id="IPR006091">
    <property type="entry name" value="Acyl-CoA_Oxase/DH_mid-dom"/>
</dbReference>
<dbReference type="OrthoDB" id="9802447at2"/>
<dbReference type="GO" id="GO:0050660">
    <property type="term" value="F:flavin adenine dinucleotide binding"/>
    <property type="evidence" value="ECO:0007669"/>
    <property type="project" value="InterPro"/>
</dbReference>
<dbReference type="Proteomes" id="UP000040453">
    <property type="component" value="Unassembled WGS sequence"/>
</dbReference>
<dbReference type="RefSeq" id="WP_042530455.1">
    <property type="nucleotide sequence ID" value="NZ_CDGG01000001.1"/>
</dbReference>
<dbReference type="SUPFAM" id="SSF56645">
    <property type="entry name" value="Acyl-CoA dehydrogenase NM domain-like"/>
    <property type="match status" value="1"/>
</dbReference>
<reference evidence="9 10" key="1">
    <citation type="submission" date="2014-11" db="EMBL/GenBank/DDBJ databases">
        <authorList>
            <person name="Urmite Genomes Urmite Genomes"/>
        </authorList>
    </citation>
    <scope>NUCLEOTIDE SEQUENCE [LARGE SCALE GENOMIC DNA]</scope>
    <source>
        <strain evidence="9 10">Oc5</strain>
    </source>
</reference>
<feature type="domain" description="Acyl-CoA oxidase/dehydrogenase middle" evidence="7">
    <location>
        <begin position="130"/>
        <end position="201"/>
    </location>
</feature>
<dbReference type="FunFam" id="1.10.540.10:FF:000013">
    <property type="entry name" value="Acyl-CoA dehydrogenase"/>
    <property type="match status" value="1"/>
</dbReference>
<protein>
    <submittedName>
        <fullName evidence="9">Acyl-CoA dehydrogenase fadE12</fullName>
    </submittedName>
</protein>
<gene>
    <name evidence="9" type="ORF">BN997_01189</name>
</gene>
<comment type="similarity">
    <text evidence="2 5">Belongs to the acyl-CoA dehydrogenase family.</text>
</comment>
<dbReference type="Gene3D" id="1.10.540.10">
    <property type="entry name" value="Acyl-CoA dehydrogenase/oxidase, N-terminal domain"/>
    <property type="match status" value="1"/>
</dbReference>
<dbReference type="InterPro" id="IPR046373">
    <property type="entry name" value="Acyl-CoA_Oxase/DH_mid-dom_sf"/>
</dbReference>
<dbReference type="InterPro" id="IPR009075">
    <property type="entry name" value="AcylCo_DH/oxidase_C"/>
</dbReference>
<feature type="domain" description="Acyl-CoA dehydrogenase/oxidase N-terminal" evidence="8">
    <location>
        <begin position="17"/>
        <end position="125"/>
    </location>
</feature>
<dbReference type="InterPro" id="IPR037069">
    <property type="entry name" value="AcylCoA_DH/ox_N_sf"/>
</dbReference>
<dbReference type="EMBL" id="CDGG01000001">
    <property type="protein sequence ID" value="CEI81369.1"/>
    <property type="molecule type" value="Genomic_DNA"/>
</dbReference>
<keyword evidence="3 5" id="KW-0285">Flavoprotein</keyword>
<feature type="domain" description="Acyl-CoA dehydrogenase/oxidase C-terminal" evidence="6">
    <location>
        <begin position="244"/>
        <end position="376"/>
    </location>
</feature>
<keyword evidence="4 5" id="KW-0274">FAD</keyword>
<dbReference type="PIRSF" id="PIRSF016578">
    <property type="entry name" value="HsaA"/>
    <property type="match status" value="1"/>
</dbReference>
<evidence type="ECO:0000259" key="7">
    <source>
        <dbReference type="Pfam" id="PF02770"/>
    </source>
</evidence>
<dbReference type="AlphaFoldDB" id="A0A0A1MNN0"/>
<evidence type="ECO:0000259" key="8">
    <source>
        <dbReference type="Pfam" id="PF02771"/>
    </source>
</evidence>
<keyword evidence="10" id="KW-1185">Reference proteome</keyword>
<evidence type="ECO:0000259" key="6">
    <source>
        <dbReference type="Pfam" id="PF00441"/>
    </source>
</evidence>
<name>A0A0A1MNN0_9BACI</name>
<dbReference type="Gene3D" id="1.20.140.10">
    <property type="entry name" value="Butyryl-CoA Dehydrogenase, subunit A, domain 3"/>
    <property type="match status" value="1"/>
</dbReference>
<dbReference type="PANTHER" id="PTHR43884">
    <property type="entry name" value="ACYL-COA DEHYDROGENASE"/>
    <property type="match status" value="1"/>
</dbReference>
<evidence type="ECO:0000256" key="4">
    <source>
        <dbReference type="ARBA" id="ARBA00022827"/>
    </source>
</evidence>
<dbReference type="FunFam" id="1.20.140.10:FF:000012">
    <property type="entry name" value="Acyl-CoA dehydrogenase fadE12"/>
    <property type="match status" value="1"/>
</dbReference>
<sequence length="399" mass="44864">MIDAKQTDKPIQLNETERQELRESVRELCESFGNAYWRKLDVPHEYPHEFVDALTKEGYLSVLIPQEYGGKGYGIAEATIILEEIHRAGGHAAACHAQMYTMGALLRHGSPEQKERYLPGIAKGELRLQAFSITEPEAGSNTTGIKTFAEKTEDGYVITGHKNWTSRVLQSDLILVLARTTPLGQVDKKSNGISLFLVDLREVRENQPDSFVVEPVRTMFNYATNKVWYKEMKVPHDCIIGEEGKGFKYVLDGMNAERILLAAETIGDGYFFIDKAVDYANEREVFDRKIGQNQGVQFPIARAYASIKAADLLRYEAAEKFDSGEVCGEEANMAKLLSSEASWEAANVCINTFGGNGFVDEYDVERKFRETRMYQVAPVNNNLILAYLGQHVLGMPRSY</sequence>
<evidence type="ECO:0000313" key="9">
    <source>
        <dbReference type="EMBL" id="CEI81369.1"/>
    </source>
</evidence>